<evidence type="ECO:0000313" key="3">
    <source>
        <dbReference type="Proteomes" id="UP001162162"/>
    </source>
</evidence>
<proteinExistence type="predicted"/>
<dbReference type="EMBL" id="JAPWTK010000275">
    <property type="protein sequence ID" value="KAJ8943822.1"/>
    <property type="molecule type" value="Genomic_DNA"/>
</dbReference>
<gene>
    <name evidence="2" type="ORF">NQ318_020894</name>
</gene>
<evidence type="ECO:0000313" key="2">
    <source>
        <dbReference type="EMBL" id="KAJ8943822.1"/>
    </source>
</evidence>
<accession>A0AAV8XYP0</accession>
<comment type="caution">
    <text evidence="2">The sequence shown here is derived from an EMBL/GenBank/DDBJ whole genome shotgun (WGS) entry which is preliminary data.</text>
</comment>
<dbReference type="Proteomes" id="UP001162162">
    <property type="component" value="Unassembled WGS sequence"/>
</dbReference>
<reference evidence="2" key="1">
    <citation type="journal article" date="2023" name="Insect Mol. Biol.">
        <title>Genome sequencing provides insights into the evolution of gene families encoding plant cell wall-degrading enzymes in longhorned beetles.</title>
        <authorList>
            <person name="Shin N.R."/>
            <person name="Okamura Y."/>
            <person name="Kirsch R."/>
            <person name="Pauchet Y."/>
        </authorList>
    </citation>
    <scope>NUCLEOTIDE SEQUENCE</scope>
    <source>
        <strain evidence="2">AMC_N1</strain>
    </source>
</reference>
<keyword evidence="3" id="KW-1185">Reference proteome</keyword>
<sequence length="92" mass="10072">MQPPGGGAESEGVGRIAVGSHRGELELSKDGSASWNPRPIYLAALGSMESPNRGNICHYEQIQFIFLMKNIPLNSFSLHSGSKYNQKNKQKL</sequence>
<evidence type="ECO:0000256" key="1">
    <source>
        <dbReference type="SAM" id="MobiDB-lite"/>
    </source>
</evidence>
<organism evidence="2 3">
    <name type="scientific">Aromia moschata</name>
    <dbReference type="NCBI Taxonomy" id="1265417"/>
    <lineage>
        <taxon>Eukaryota</taxon>
        <taxon>Metazoa</taxon>
        <taxon>Ecdysozoa</taxon>
        <taxon>Arthropoda</taxon>
        <taxon>Hexapoda</taxon>
        <taxon>Insecta</taxon>
        <taxon>Pterygota</taxon>
        <taxon>Neoptera</taxon>
        <taxon>Endopterygota</taxon>
        <taxon>Coleoptera</taxon>
        <taxon>Polyphaga</taxon>
        <taxon>Cucujiformia</taxon>
        <taxon>Chrysomeloidea</taxon>
        <taxon>Cerambycidae</taxon>
        <taxon>Cerambycinae</taxon>
        <taxon>Callichromatini</taxon>
        <taxon>Aromia</taxon>
    </lineage>
</organism>
<protein>
    <submittedName>
        <fullName evidence="2">Uncharacterized protein</fullName>
    </submittedName>
</protein>
<dbReference type="AlphaFoldDB" id="A0AAV8XYP0"/>
<feature type="region of interest" description="Disordered" evidence="1">
    <location>
        <begin position="1"/>
        <end position="21"/>
    </location>
</feature>
<name>A0AAV8XYP0_9CUCU</name>